<organism evidence="4 5">
    <name type="scientific">Trifolium pratense</name>
    <name type="common">Red clover</name>
    <dbReference type="NCBI Taxonomy" id="57577"/>
    <lineage>
        <taxon>Eukaryota</taxon>
        <taxon>Viridiplantae</taxon>
        <taxon>Streptophyta</taxon>
        <taxon>Embryophyta</taxon>
        <taxon>Tracheophyta</taxon>
        <taxon>Spermatophyta</taxon>
        <taxon>Magnoliopsida</taxon>
        <taxon>eudicotyledons</taxon>
        <taxon>Gunneridae</taxon>
        <taxon>Pentapetalae</taxon>
        <taxon>rosids</taxon>
        <taxon>fabids</taxon>
        <taxon>Fabales</taxon>
        <taxon>Fabaceae</taxon>
        <taxon>Papilionoideae</taxon>
        <taxon>50 kb inversion clade</taxon>
        <taxon>NPAAA clade</taxon>
        <taxon>Hologalegina</taxon>
        <taxon>IRL clade</taxon>
        <taxon>Trifolieae</taxon>
        <taxon>Trifolium</taxon>
    </lineage>
</organism>
<reference evidence="4 5" key="1">
    <citation type="journal article" date="2014" name="Am. J. Bot.">
        <title>Genome assembly and annotation for red clover (Trifolium pratense; Fabaceae).</title>
        <authorList>
            <person name="Istvanek J."/>
            <person name="Jaros M."/>
            <person name="Krenek A."/>
            <person name="Repkova J."/>
        </authorList>
    </citation>
    <scope>NUCLEOTIDE SEQUENCE [LARGE SCALE GENOMIC DNA]</scope>
    <source>
        <strain evidence="5">cv. Tatra</strain>
        <tissue evidence="4">Young leaves</tissue>
    </source>
</reference>
<dbReference type="GO" id="GO:0004252">
    <property type="term" value="F:serine-type endopeptidase activity"/>
    <property type="evidence" value="ECO:0007669"/>
    <property type="project" value="InterPro"/>
</dbReference>
<dbReference type="InterPro" id="IPR036852">
    <property type="entry name" value="Peptidase_S8/S53_dom_sf"/>
</dbReference>
<evidence type="ECO:0000313" key="5">
    <source>
        <dbReference type="Proteomes" id="UP000236291"/>
    </source>
</evidence>
<comment type="similarity">
    <text evidence="2">Belongs to the peptidase S8 family.</text>
</comment>
<comment type="subcellular location">
    <subcellularLocation>
        <location evidence="1">Secreted</location>
    </subcellularLocation>
</comment>
<reference evidence="4 5" key="2">
    <citation type="journal article" date="2017" name="Front. Plant Sci.">
        <title>Gene Classification and Mining of Molecular Markers Useful in Red Clover (Trifolium pratense) Breeding.</title>
        <authorList>
            <person name="Istvanek J."/>
            <person name="Dluhosova J."/>
            <person name="Dluhos P."/>
            <person name="Patkova L."/>
            <person name="Nedelnik J."/>
            <person name="Repkova J."/>
        </authorList>
    </citation>
    <scope>NUCLEOTIDE SEQUENCE [LARGE SCALE GENOMIC DNA]</scope>
    <source>
        <strain evidence="5">cv. Tatra</strain>
        <tissue evidence="4">Young leaves</tissue>
    </source>
</reference>
<keyword evidence="4" id="KW-0645">Protease</keyword>
<dbReference type="GO" id="GO:0005576">
    <property type="term" value="C:extracellular region"/>
    <property type="evidence" value="ECO:0007669"/>
    <property type="project" value="UniProtKB-SubCell"/>
</dbReference>
<dbReference type="SUPFAM" id="SSF52743">
    <property type="entry name" value="Subtilisin-like"/>
    <property type="match status" value="1"/>
</dbReference>
<evidence type="ECO:0000256" key="2">
    <source>
        <dbReference type="ARBA" id="ARBA00011073"/>
    </source>
</evidence>
<dbReference type="PANTHER" id="PTHR10795">
    <property type="entry name" value="PROPROTEIN CONVERTASE SUBTILISIN/KEXIN"/>
    <property type="match status" value="1"/>
</dbReference>
<name>A0A2K3L5X9_TRIPR</name>
<dbReference type="Proteomes" id="UP000236291">
    <property type="component" value="Unassembled WGS sequence"/>
</dbReference>
<evidence type="ECO:0000256" key="3">
    <source>
        <dbReference type="ARBA" id="ARBA00022729"/>
    </source>
</evidence>
<evidence type="ECO:0000256" key="1">
    <source>
        <dbReference type="ARBA" id="ARBA00004613"/>
    </source>
</evidence>
<evidence type="ECO:0000313" key="4">
    <source>
        <dbReference type="EMBL" id="PNX73945.1"/>
    </source>
</evidence>
<gene>
    <name evidence="4" type="ORF">L195_g029855</name>
</gene>
<dbReference type="GO" id="GO:0006508">
    <property type="term" value="P:proteolysis"/>
    <property type="evidence" value="ECO:0007669"/>
    <property type="project" value="UniProtKB-KW"/>
</dbReference>
<keyword evidence="3" id="KW-0732">Signal</keyword>
<accession>A0A2K3L5X9</accession>
<dbReference type="Gene3D" id="3.40.50.200">
    <property type="entry name" value="Peptidase S8/S53 domain"/>
    <property type="match status" value="1"/>
</dbReference>
<keyword evidence="4" id="KW-0378">Hydrolase</keyword>
<sequence>MLKKRVQERDYRGFMVLLKALQEVEFIFKDCYGVDIIIISIGSQHAIGFLQDPIVIGSFNAMEKGILIVQAAGNYIWCDYADKNMVSGKLVLCGDPWGEEFAYENGAIGSIINVTRSQNDVFDVTLMPSLNLDT</sequence>
<protein>
    <submittedName>
        <fullName evidence="4">Subtilisin-like serine protease</fullName>
    </submittedName>
</protein>
<comment type="caution">
    <text evidence="4">The sequence shown here is derived from an EMBL/GenBank/DDBJ whole genome shotgun (WGS) entry which is preliminary data.</text>
</comment>
<dbReference type="STRING" id="57577.A0A2K3L5X9"/>
<dbReference type="InterPro" id="IPR045051">
    <property type="entry name" value="SBT"/>
</dbReference>
<dbReference type="EMBL" id="ASHM01026784">
    <property type="protein sequence ID" value="PNX73945.1"/>
    <property type="molecule type" value="Genomic_DNA"/>
</dbReference>
<proteinExistence type="inferred from homology"/>
<dbReference type="AlphaFoldDB" id="A0A2K3L5X9"/>